<dbReference type="InterPro" id="IPR036259">
    <property type="entry name" value="MFS_trans_sf"/>
</dbReference>
<keyword evidence="2 4" id="KW-1133">Transmembrane helix</keyword>
<organism evidence="6 7">
    <name type="scientific">Aromatoleum tolulyticum</name>
    <dbReference type="NCBI Taxonomy" id="34027"/>
    <lineage>
        <taxon>Bacteria</taxon>
        <taxon>Pseudomonadati</taxon>
        <taxon>Pseudomonadota</taxon>
        <taxon>Betaproteobacteria</taxon>
        <taxon>Rhodocyclales</taxon>
        <taxon>Rhodocyclaceae</taxon>
        <taxon>Aromatoleum</taxon>
    </lineage>
</organism>
<feature type="transmembrane region" description="Helical" evidence="4">
    <location>
        <begin position="168"/>
        <end position="186"/>
    </location>
</feature>
<proteinExistence type="predicted"/>
<evidence type="ECO:0000313" key="6">
    <source>
        <dbReference type="EMBL" id="SIQ08285.1"/>
    </source>
</evidence>
<feature type="transmembrane region" description="Helical" evidence="4">
    <location>
        <begin position="337"/>
        <end position="358"/>
    </location>
</feature>
<dbReference type="SUPFAM" id="SSF103473">
    <property type="entry name" value="MFS general substrate transporter"/>
    <property type="match status" value="1"/>
</dbReference>
<gene>
    <name evidence="6" type="ORF">SAMN05421829_102215</name>
</gene>
<feature type="transmembrane region" description="Helical" evidence="4">
    <location>
        <begin position="210"/>
        <end position="236"/>
    </location>
</feature>
<keyword evidence="1 4" id="KW-0812">Transmembrane</keyword>
<feature type="domain" description="Major facilitator superfamily (MFS) profile" evidence="5">
    <location>
        <begin position="10"/>
        <end position="387"/>
    </location>
</feature>
<dbReference type="OrthoDB" id="9797953at2"/>
<feature type="transmembrane region" description="Helical" evidence="4">
    <location>
        <begin position="81"/>
        <end position="101"/>
    </location>
</feature>
<dbReference type="PANTHER" id="PTHR23537">
    <property type="match status" value="1"/>
</dbReference>
<dbReference type="PROSITE" id="PS50850">
    <property type="entry name" value="MFS"/>
    <property type="match status" value="1"/>
</dbReference>
<feature type="transmembrane region" description="Helical" evidence="4">
    <location>
        <begin position="274"/>
        <end position="293"/>
    </location>
</feature>
<evidence type="ECO:0000259" key="5">
    <source>
        <dbReference type="PROSITE" id="PS50850"/>
    </source>
</evidence>
<dbReference type="EMBL" id="FTMD01000002">
    <property type="protein sequence ID" value="SIQ08285.1"/>
    <property type="molecule type" value="Genomic_DNA"/>
</dbReference>
<dbReference type="InterPro" id="IPR020846">
    <property type="entry name" value="MFS_dom"/>
</dbReference>
<dbReference type="Proteomes" id="UP000186819">
    <property type="component" value="Unassembled WGS sequence"/>
</dbReference>
<evidence type="ECO:0000256" key="3">
    <source>
        <dbReference type="ARBA" id="ARBA00023136"/>
    </source>
</evidence>
<feature type="transmembrane region" description="Helical" evidence="4">
    <location>
        <begin position="299"/>
        <end position="325"/>
    </location>
</feature>
<dbReference type="Pfam" id="PF06779">
    <property type="entry name" value="MFS_4"/>
    <property type="match status" value="1"/>
</dbReference>
<feature type="transmembrane region" description="Helical" evidence="4">
    <location>
        <begin position="141"/>
        <end position="162"/>
    </location>
</feature>
<dbReference type="Gene3D" id="1.20.1250.20">
    <property type="entry name" value="MFS general substrate transporter like domains"/>
    <property type="match status" value="1"/>
</dbReference>
<feature type="transmembrane region" description="Helical" evidence="4">
    <location>
        <begin position="12"/>
        <end position="30"/>
    </location>
</feature>
<feature type="transmembrane region" description="Helical" evidence="4">
    <location>
        <begin position="364"/>
        <end position="382"/>
    </location>
</feature>
<name>A0A1N6PVH3_9RHOO</name>
<accession>A0A1N6PVH3</accession>
<reference evidence="7" key="1">
    <citation type="submission" date="2017-01" db="EMBL/GenBank/DDBJ databases">
        <authorList>
            <person name="Varghese N."/>
            <person name="Submissions S."/>
        </authorList>
    </citation>
    <scope>NUCLEOTIDE SEQUENCE [LARGE SCALE GENOMIC DNA]</scope>
    <source>
        <strain evidence="7">ATCC 51758</strain>
    </source>
</reference>
<dbReference type="AlphaFoldDB" id="A0A1N6PVH3"/>
<evidence type="ECO:0000256" key="4">
    <source>
        <dbReference type="SAM" id="Phobius"/>
    </source>
</evidence>
<evidence type="ECO:0000256" key="1">
    <source>
        <dbReference type="ARBA" id="ARBA00022692"/>
    </source>
</evidence>
<dbReference type="RefSeq" id="WP_076600729.1">
    <property type="nucleotide sequence ID" value="NZ_FTMD01000002.1"/>
</dbReference>
<dbReference type="GO" id="GO:0022857">
    <property type="term" value="F:transmembrane transporter activity"/>
    <property type="evidence" value="ECO:0007669"/>
    <property type="project" value="InterPro"/>
</dbReference>
<feature type="transmembrane region" description="Helical" evidence="4">
    <location>
        <begin position="248"/>
        <end position="267"/>
    </location>
</feature>
<evidence type="ECO:0000313" key="7">
    <source>
        <dbReference type="Proteomes" id="UP000186819"/>
    </source>
</evidence>
<feature type="transmembrane region" description="Helical" evidence="4">
    <location>
        <begin position="50"/>
        <end position="69"/>
    </location>
</feature>
<feature type="transmembrane region" description="Helical" evidence="4">
    <location>
        <begin position="107"/>
        <end position="129"/>
    </location>
</feature>
<dbReference type="GO" id="GO:0005886">
    <property type="term" value="C:plasma membrane"/>
    <property type="evidence" value="ECO:0007669"/>
    <property type="project" value="TreeGrafter"/>
</dbReference>
<evidence type="ECO:0000256" key="2">
    <source>
        <dbReference type="ARBA" id="ARBA00022989"/>
    </source>
</evidence>
<dbReference type="InterPro" id="IPR010645">
    <property type="entry name" value="MFS_4"/>
</dbReference>
<protein>
    <submittedName>
        <fullName evidence="6">Predicted arabinose efflux permease, MFS family</fullName>
    </submittedName>
</protein>
<keyword evidence="7" id="KW-1185">Reference proteome</keyword>
<dbReference type="STRING" id="34027.SAMN05421829_102215"/>
<sequence length="400" mass="41957">MSDSQKQRLKVLSAGILSLILVMGVARFAYTPLLPLMQQQAGLGVADGGWLAAWNYAGYLSGALIASMISDLVLKDRLYRIGLVVAVLTTVAMGLTTDVFWWSVSRFLAGLSTAGGMLLGTGLILNWLIRHQHRSELGIHFTGIGLGIAGCAAAVALMTQWLDWRAQWFVFSALGVLLLIPAWRWLPPPDSTSLTVGGQKMEDNPPGAGFLRVFMAAYFCAGVGYVVSATFIVAIIDKLPGLGGRGALVFLVLGLSAVPACIVWDFIARRVGYLNSLLLSFVLQIVGILLPLAGGLIPAFLGATLFGGNFIGAVSLVLTMAGRYYPTRPAKMMGKMTIAYGIAQVAGPAVTGTLAAHGGSYADGLYVAAAVMAVGTVLVALLRVMAARGPENTVTAGNPV</sequence>
<keyword evidence="3 4" id="KW-0472">Membrane</keyword>
<dbReference type="PANTHER" id="PTHR23537:SF1">
    <property type="entry name" value="SUGAR TRANSPORTER"/>
    <property type="match status" value="1"/>
</dbReference>